<dbReference type="Proteomes" id="UP000546642">
    <property type="component" value="Unassembled WGS sequence"/>
</dbReference>
<keyword evidence="2 7" id="KW-0479">Metal-binding</keyword>
<dbReference type="InterPro" id="IPR006311">
    <property type="entry name" value="TAT_signal"/>
</dbReference>
<feature type="domain" description="SH3b" evidence="10">
    <location>
        <begin position="324"/>
        <end position="398"/>
    </location>
</feature>
<evidence type="ECO:0000313" key="12">
    <source>
        <dbReference type="Proteomes" id="UP000546642"/>
    </source>
</evidence>
<keyword evidence="4 7" id="KW-0862">Zinc</keyword>
<accession>A0A7X0D5H3</accession>
<keyword evidence="3 11" id="KW-0378">Hydrolase</keyword>
<dbReference type="AlphaFoldDB" id="A0A7X0D5H3"/>
<evidence type="ECO:0000313" key="11">
    <source>
        <dbReference type="EMBL" id="MBB6172427.1"/>
    </source>
</evidence>
<feature type="region of interest" description="Disordered" evidence="8">
    <location>
        <begin position="313"/>
        <end position="334"/>
    </location>
</feature>
<dbReference type="InterPro" id="IPR000841">
    <property type="entry name" value="Pept_M23A_Blytic"/>
</dbReference>
<keyword evidence="12" id="KW-1185">Reference proteome</keyword>
<dbReference type="PROSITE" id="PS51781">
    <property type="entry name" value="SH3B"/>
    <property type="match status" value="1"/>
</dbReference>
<evidence type="ECO:0000256" key="8">
    <source>
        <dbReference type="SAM" id="MobiDB-lite"/>
    </source>
</evidence>
<feature type="binding site" evidence="7">
    <location>
        <position position="268"/>
    </location>
    <ligand>
        <name>Zn(2+)</name>
        <dbReference type="ChEBI" id="CHEBI:29105"/>
    </ligand>
</feature>
<dbReference type="GO" id="GO:0004222">
    <property type="term" value="F:metalloendopeptidase activity"/>
    <property type="evidence" value="ECO:0007669"/>
    <property type="project" value="InterPro"/>
</dbReference>
<keyword evidence="1 11" id="KW-0645">Protease</keyword>
<evidence type="ECO:0000256" key="5">
    <source>
        <dbReference type="ARBA" id="ARBA00023049"/>
    </source>
</evidence>
<evidence type="ECO:0000256" key="7">
    <source>
        <dbReference type="PIRSR" id="PIRSR600841-2"/>
    </source>
</evidence>
<evidence type="ECO:0000256" key="2">
    <source>
        <dbReference type="ARBA" id="ARBA00022723"/>
    </source>
</evidence>
<keyword evidence="5" id="KW-0482">Metalloprotease</keyword>
<dbReference type="EC" id="3.4.24.-" evidence="11"/>
<name>A0A7X0D5H3_9ACTN</name>
<reference evidence="11 12" key="1">
    <citation type="submission" date="2020-08" db="EMBL/GenBank/DDBJ databases">
        <title>Sequencing the genomes of 1000 actinobacteria strains.</title>
        <authorList>
            <person name="Klenk H.-P."/>
        </authorList>
    </citation>
    <scope>NUCLEOTIDE SEQUENCE [LARGE SCALE GENOMIC DNA]</scope>
    <source>
        <strain evidence="11 12">DSM 46659</strain>
    </source>
</reference>
<feature type="active site" description="Proton donor/acceptor" evidence="6">
    <location>
        <position position="266"/>
    </location>
</feature>
<gene>
    <name evidence="11" type="ORF">HNR23_002487</name>
</gene>
<dbReference type="PANTHER" id="PTHR21666:SF288">
    <property type="entry name" value="CELL DIVISION PROTEIN YTFB"/>
    <property type="match status" value="1"/>
</dbReference>
<evidence type="ECO:0000256" key="3">
    <source>
        <dbReference type="ARBA" id="ARBA00022801"/>
    </source>
</evidence>
<dbReference type="RefSeq" id="WP_184075726.1">
    <property type="nucleotide sequence ID" value="NZ_JACHDS010000001.1"/>
</dbReference>
<dbReference type="SUPFAM" id="SSF51261">
    <property type="entry name" value="Duplicated hybrid motif"/>
    <property type="match status" value="1"/>
</dbReference>
<dbReference type="Pfam" id="PF01551">
    <property type="entry name" value="Peptidase_M23"/>
    <property type="match status" value="1"/>
</dbReference>
<dbReference type="InterPro" id="IPR011055">
    <property type="entry name" value="Dup_hybrid_motif"/>
</dbReference>
<dbReference type="GO" id="GO:0006508">
    <property type="term" value="P:proteolysis"/>
    <property type="evidence" value="ECO:0007669"/>
    <property type="project" value="UniProtKB-KW"/>
</dbReference>
<dbReference type="PRINTS" id="PR00933">
    <property type="entry name" value="BLYTICPTASE"/>
</dbReference>
<dbReference type="Pfam" id="PF08239">
    <property type="entry name" value="SH3_3"/>
    <property type="match status" value="1"/>
</dbReference>
<dbReference type="InterPro" id="IPR016047">
    <property type="entry name" value="M23ase_b-sheet_dom"/>
</dbReference>
<dbReference type="InterPro" id="IPR003646">
    <property type="entry name" value="SH3-like_bac-type"/>
</dbReference>
<proteinExistence type="predicted"/>
<comment type="caution">
    <text evidence="11">The sequence shown here is derived from an EMBL/GenBank/DDBJ whole genome shotgun (WGS) entry which is preliminary data.</text>
</comment>
<feature type="active site" description="Proton donor/acceptor" evidence="6">
    <location>
        <position position="230"/>
    </location>
</feature>
<evidence type="ECO:0000256" key="1">
    <source>
        <dbReference type="ARBA" id="ARBA00022670"/>
    </source>
</evidence>
<comment type="cofactor">
    <cofactor evidence="7">
        <name>Zn(2+)</name>
        <dbReference type="ChEBI" id="CHEBI:29105"/>
    </cofactor>
    <text evidence="7">Binds 1 zinc ion per subunit.</text>
</comment>
<feature type="binding site" evidence="7">
    <location>
        <position position="188"/>
    </location>
    <ligand>
        <name>Zn(2+)</name>
        <dbReference type="ChEBI" id="CHEBI:29105"/>
    </ligand>
</feature>
<dbReference type="PANTHER" id="PTHR21666">
    <property type="entry name" value="PEPTIDASE-RELATED"/>
    <property type="match status" value="1"/>
</dbReference>
<feature type="binding site" evidence="7">
    <location>
        <position position="175"/>
    </location>
    <ligand>
        <name>Zn(2+)</name>
        <dbReference type="ChEBI" id="CHEBI:29105"/>
    </ligand>
</feature>
<dbReference type="GO" id="GO:0046872">
    <property type="term" value="F:metal ion binding"/>
    <property type="evidence" value="ECO:0007669"/>
    <property type="project" value="UniProtKB-KW"/>
</dbReference>
<feature type="signal peptide" evidence="9">
    <location>
        <begin position="1"/>
        <end position="32"/>
    </location>
</feature>
<keyword evidence="9" id="KW-0732">Signal</keyword>
<dbReference type="EMBL" id="JACHDS010000001">
    <property type="protein sequence ID" value="MBB6172427.1"/>
    <property type="molecule type" value="Genomic_DNA"/>
</dbReference>
<dbReference type="Gene3D" id="2.30.30.40">
    <property type="entry name" value="SH3 Domains"/>
    <property type="match status" value="1"/>
</dbReference>
<dbReference type="PROSITE" id="PS51318">
    <property type="entry name" value="TAT"/>
    <property type="match status" value="1"/>
</dbReference>
<protein>
    <submittedName>
        <fullName evidence="11">LasA protease</fullName>
        <ecNumber evidence="11">3.4.24.-</ecNumber>
    </submittedName>
</protein>
<feature type="chain" id="PRO_5038612101" evidence="9">
    <location>
        <begin position="33"/>
        <end position="408"/>
    </location>
</feature>
<dbReference type="Gene3D" id="2.70.70.10">
    <property type="entry name" value="Glucose Permease (Domain IIA)"/>
    <property type="match status" value="1"/>
</dbReference>
<evidence type="ECO:0000259" key="10">
    <source>
        <dbReference type="PROSITE" id="PS51781"/>
    </source>
</evidence>
<evidence type="ECO:0000256" key="4">
    <source>
        <dbReference type="ARBA" id="ARBA00022833"/>
    </source>
</evidence>
<evidence type="ECO:0000256" key="9">
    <source>
        <dbReference type="SAM" id="SignalP"/>
    </source>
</evidence>
<evidence type="ECO:0000256" key="6">
    <source>
        <dbReference type="PIRSR" id="PIRSR600841-1"/>
    </source>
</evidence>
<sequence>MSSLTSPRRALAAAASVVLGAGLLMGAGPAPASADAAADGLADAVRATMLEQHGDTAREHFETRSLAEPLVEPINHENRWAFGTTTIPAPSTAHASPESALFVAEHGPAGWRVELHGTDGFVELTDKAPDDVVSEGEKELFAQNHEAAQEAPLADTGLGLPWQQGVAWWMGGGPHGNSGNSRPYSSIDFNGGNGQVLSAGPGRVYKSCVRAGSALVTVVHPNGYSTGYYHMRNLTNLSNGAAVRTGTYLGLIGNELPCGGSSTGAHVHLSLLRGNSHISVDNMVIGGWTFRTVAQPYQGYAVRGNQRVNRGGRLINYGPSDNRGPTGTVDGGSNPRVNLRSGPSLDHSIVGTLNNGTLVRIDCTARGGYVNGNWGRTNLWNRLDTGNWISDGFLYTGTNDPVAPACGT</sequence>
<dbReference type="CDD" id="cd12797">
    <property type="entry name" value="M23_peptidase"/>
    <property type="match status" value="1"/>
</dbReference>
<dbReference type="InterPro" id="IPR050570">
    <property type="entry name" value="Cell_wall_metabolism_enzyme"/>
</dbReference>
<organism evidence="11 12">
    <name type="scientific">Nocardiopsis mwathae</name>
    <dbReference type="NCBI Taxonomy" id="1472723"/>
    <lineage>
        <taxon>Bacteria</taxon>
        <taxon>Bacillati</taxon>
        <taxon>Actinomycetota</taxon>
        <taxon>Actinomycetes</taxon>
        <taxon>Streptosporangiales</taxon>
        <taxon>Nocardiopsidaceae</taxon>
        <taxon>Nocardiopsis</taxon>
    </lineage>
</organism>